<dbReference type="InterPro" id="IPR037293">
    <property type="entry name" value="Gal_Oxidase_central_sf"/>
</dbReference>
<dbReference type="SUPFAM" id="SSF81296">
    <property type="entry name" value="E set domains"/>
    <property type="match status" value="1"/>
</dbReference>
<name>A0A835QWM4_VANPL</name>
<dbReference type="Gene3D" id="2.130.10.80">
    <property type="entry name" value="Galactose oxidase/kelch, beta-propeller"/>
    <property type="match status" value="1"/>
</dbReference>
<dbReference type="InterPro" id="IPR014756">
    <property type="entry name" value="Ig_E-set"/>
</dbReference>
<dbReference type="InterPro" id="IPR013783">
    <property type="entry name" value="Ig-like_fold"/>
</dbReference>
<dbReference type="PANTHER" id="PTHR32208:SF85">
    <property type="entry name" value="GLYOXAL OXIDASE N-TERMINUS FAMILY PROTEIN, EXPRESSED"/>
    <property type="match status" value="1"/>
</dbReference>
<dbReference type="PANTHER" id="PTHR32208">
    <property type="entry name" value="SECRETED PROTEIN-RELATED"/>
    <property type="match status" value="1"/>
</dbReference>
<evidence type="ECO:0000313" key="6">
    <source>
        <dbReference type="Proteomes" id="UP000636800"/>
    </source>
</evidence>
<evidence type="ECO:0000313" key="5">
    <source>
        <dbReference type="EMBL" id="KAG0481085.1"/>
    </source>
</evidence>
<protein>
    <recommendedName>
        <fullName evidence="7">Galactose oxidase</fullName>
    </recommendedName>
</protein>
<dbReference type="Proteomes" id="UP000636800">
    <property type="component" value="Chromosome 5"/>
</dbReference>
<feature type="chain" id="PRO_5032510846" description="Galactose oxidase" evidence="2">
    <location>
        <begin position="28"/>
        <end position="569"/>
    </location>
</feature>
<dbReference type="SUPFAM" id="SSF50965">
    <property type="entry name" value="Galactose oxidase, central domain"/>
    <property type="match status" value="1"/>
</dbReference>
<dbReference type="Gene3D" id="2.60.40.10">
    <property type="entry name" value="Immunoglobulins"/>
    <property type="match status" value="1"/>
</dbReference>
<evidence type="ECO:0008006" key="7">
    <source>
        <dbReference type="Google" id="ProtNLM"/>
    </source>
</evidence>
<dbReference type="InterPro" id="IPR015202">
    <property type="entry name" value="GO-like_E_set"/>
</dbReference>
<dbReference type="InterPro" id="IPR009880">
    <property type="entry name" value="Glyoxal_oxidase_N"/>
</dbReference>
<dbReference type="EMBL" id="JADCNL010000005">
    <property type="protein sequence ID" value="KAG0481085.1"/>
    <property type="molecule type" value="Genomic_DNA"/>
</dbReference>
<evidence type="ECO:0000256" key="1">
    <source>
        <dbReference type="ARBA" id="ARBA00022729"/>
    </source>
</evidence>
<comment type="caution">
    <text evidence="5">The sequence shown here is derived from an EMBL/GenBank/DDBJ whole genome shotgun (WGS) entry which is preliminary data.</text>
</comment>
<proteinExistence type="predicted"/>
<dbReference type="CDD" id="cd02851">
    <property type="entry name" value="E_set_GO_C"/>
    <property type="match status" value="1"/>
</dbReference>
<keyword evidence="1 2" id="KW-0732">Signal</keyword>
<keyword evidence="6" id="KW-1185">Reference proteome</keyword>
<sequence length="569" mass="60997">MAIKNFSFPLFFFLISVVSHLPGVASPASGVDGFQRISNAVDVPNGGSWRMLQRSIGISAMHMQLLPGGKLIVSDRTGAGLSKISLPGGRCLKKDCTAHSVLFDVADSTFRPLTLLTDNLGSAGALLPNGSLLQTGGFDDGELAVRTFDPLSSPTAAGADWVEQHSNPLAAGRSYASDQILPDGRVLVLGGLRQLSYEFFPRQENSSAVHFDFLGGNSDRESMGEESLLYPFLHLLPDGTLFVFANNHVAILDASLRRVIRRLPSIPDGFHRSYPSSGSSVLLRLSLPNPDPEILICGGAPLGADKAAVNGTFLTSADTCGLIALERDDPSWVIQEMPLPRVMGDMVLLPTGDVLIINGASTGAAGAEMARKPVLNPILYRPGLPTVSRFVVMNHSPIPRLYGSTAALDTYGRVLVGGSNPHDGYVFSDVTFPTDLSIEAFHPPYMDALFSAFRPRIIGGGGGLVAVVMPRFDYDERVTLRFEVGMFRDPQAVEVVLVAPTFVTHSVGMNQRAVALQVERVESSSPPLNYDVDVRVPPSPTIAPPGYYMLFVVHAGVPSEAVWVRIGLH</sequence>
<evidence type="ECO:0000256" key="2">
    <source>
        <dbReference type="SAM" id="SignalP"/>
    </source>
</evidence>
<dbReference type="Pfam" id="PF07250">
    <property type="entry name" value="Glyoxal_oxid_N"/>
    <property type="match status" value="1"/>
</dbReference>
<evidence type="ECO:0000259" key="4">
    <source>
        <dbReference type="Pfam" id="PF09118"/>
    </source>
</evidence>
<dbReference type="InterPro" id="IPR011043">
    <property type="entry name" value="Gal_Oxase/kelch_b-propeller"/>
</dbReference>
<gene>
    <name evidence="5" type="ORF">HPP92_011943</name>
</gene>
<feature type="domain" description="Galactose oxidase-like Early set" evidence="4">
    <location>
        <begin position="471"/>
        <end position="566"/>
    </location>
</feature>
<dbReference type="Pfam" id="PF09118">
    <property type="entry name" value="GO-like_E_set"/>
    <property type="match status" value="1"/>
</dbReference>
<evidence type="ECO:0000259" key="3">
    <source>
        <dbReference type="Pfam" id="PF07250"/>
    </source>
</evidence>
<feature type="domain" description="Glyoxal oxidase N-terminal" evidence="3">
    <location>
        <begin position="61"/>
        <end position="445"/>
    </location>
</feature>
<feature type="signal peptide" evidence="2">
    <location>
        <begin position="1"/>
        <end position="27"/>
    </location>
</feature>
<reference evidence="5 6" key="1">
    <citation type="journal article" date="2020" name="Nat. Food">
        <title>A phased Vanilla planifolia genome enables genetic improvement of flavour and production.</title>
        <authorList>
            <person name="Hasing T."/>
            <person name="Tang H."/>
            <person name="Brym M."/>
            <person name="Khazi F."/>
            <person name="Huang T."/>
            <person name="Chambers A.H."/>
        </authorList>
    </citation>
    <scope>NUCLEOTIDE SEQUENCE [LARGE SCALE GENOMIC DNA]</scope>
    <source>
        <tissue evidence="5">Leaf</tissue>
    </source>
</reference>
<accession>A0A835QWM4</accession>
<dbReference type="AlphaFoldDB" id="A0A835QWM4"/>
<organism evidence="5 6">
    <name type="scientific">Vanilla planifolia</name>
    <name type="common">Vanilla</name>
    <dbReference type="NCBI Taxonomy" id="51239"/>
    <lineage>
        <taxon>Eukaryota</taxon>
        <taxon>Viridiplantae</taxon>
        <taxon>Streptophyta</taxon>
        <taxon>Embryophyta</taxon>
        <taxon>Tracheophyta</taxon>
        <taxon>Spermatophyta</taxon>
        <taxon>Magnoliopsida</taxon>
        <taxon>Liliopsida</taxon>
        <taxon>Asparagales</taxon>
        <taxon>Orchidaceae</taxon>
        <taxon>Vanilloideae</taxon>
        <taxon>Vanilleae</taxon>
        <taxon>Vanilla</taxon>
    </lineage>
</organism>